<accession>A0A1M6TZX6</accession>
<evidence type="ECO:0000313" key="3">
    <source>
        <dbReference type="Proteomes" id="UP000184016"/>
    </source>
</evidence>
<sequence length="200" mass="22361">MAYLSAHQVAHYAYEAGFRGSSLVTAVAIADSESSFNSTAVNPDHSCFGLWQISDSNRGAQPDLLFHPLDNARMAYFISDGGFNWSAWTSFDSGSYKQFLGIAEHSVLEVEQSAHFPRINVRVDGQPFMAVEVGNSTYMLWTILAKWGIPYKYLGNGKFSIDGRKVKGFVYKGSSYIKWRSIPNIQVNKVNGEFNFTESR</sequence>
<proteinExistence type="predicted"/>
<gene>
    <name evidence="2" type="ORF">SAMN05443507_11818</name>
</gene>
<keyword evidence="3" id="KW-1185">Reference proteome</keyword>
<dbReference type="AlphaFoldDB" id="A0A1M6TZX6"/>
<dbReference type="InterPro" id="IPR043992">
    <property type="entry name" value="SLT_3"/>
</dbReference>
<organism evidence="2 3">
    <name type="scientific">Alicyclobacillus tolerans</name>
    <dbReference type="NCBI Taxonomy" id="90970"/>
    <lineage>
        <taxon>Bacteria</taxon>
        <taxon>Bacillati</taxon>
        <taxon>Bacillota</taxon>
        <taxon>Bacilli</taxon>
        <taxon>Bacillales</taxon>
        <taxon>Alicyclobacillaceae</taxon>
        <taxon>Alicyclobacillus</taxon>
    </lineage>
</organism>
<evidence type="ECO:0000313" key="2">
    <source>
        <dbReference type="EMBL" id="SHK62471.1"/>
    </source>
</evidence>
<dbReference type="RefSeq" id="WP_072874578.1">
    <property type="nucleotide sequence ID" value="NZ_FRAF01000018.1"/>
</dbReference>
<dbReference type="OrthoDB" id="140937at2"/>
<reference evidence="3" key="1">
    <citation type="submission" date="2016-11" db="EMBL/GenBank/DDBJ databases">
        <authorList>
            <person name="Varghese N."/>
            <person name="Submissions S."/>
        </authorList>
    </citation>
    <scope>NUCLEOTIDE SEQUENCE [LARGE SCALE GENOMIC DNA]</scope>
    <source>
        <strain evidence="3">USBA-503</strain>
    </source>
</reference>
<dbReference type="Pfam" id="PF18896">
    <property type="entry name" value="SLT_3"/>
    <property type="match status" value="1"/>
</dbReference>
<dbReference type="InterPro" id="IPR023346">
    <property type="entry name" value="Lysozyme-like_dom_sf"/>
</dbReference>
<dbReference type="STRING" id="1830138.SAMN05443507_11818"/>
<name>A0A1M6TZX6_9BACL</name>
<dbReference type="SUPFAM" id="SSF53955">
    <property type="entry name" value="Lysozyme-like"/>
    <property type="match status" value="1"/>
</dbReference>
<feature type="domain" description="Transglycosylase SLT" evidence="1">
    <location>
        <begin position="11"/>
        <end position="89"/>
    </location>
</feature>
<dbReference type="Proteomes" id="UP000184016">
    <property type="component" value="Unassembled WGS sequence"/>
</dbReference>
<dbReference type="EMBL" id="FRAF01000018">
    <property type="protein sequence ID" value="SHK62471.1"/>
    <property type="molecule type" value="Genomic_DNA"/>
</dbReference>
<protein>
    <submittedName>
        <fullName evidence="2">Transglycosylase SLT domain-containing protein</fullName>
    </submittedName>
</protein>
<dbReference type="Gene3D" id="1.10.530.10">
    <property type="match status" value="1"/>
</dbReference>
<evidence type="ECO:0000259" key="1">
    <source>
        <dbReference type="Pfam" id="PF18896"/>
    </source>
</evidence>